<keyword evidence="3" id="KW-1185">Reference proteome</keyword>
<feature type="signal peptide" evidence="1">
    <location>
        <begin position="1"/>
        <end position="20"/>
    </location>
</feature>
<keyword evidence="1" id="KW-0732">Signal</keyword>
<dbReference type="AlphaFoldDB" id="A0A1M6HHR1"/>
<dbReference type="Proteomes" id="UP000184231">
    <property type="component" value="Unassembled WGS sequence"/>
</dbReference>
<dbReference type="EMBL" id="FQYX01000014">
    <property type="protein sequence ID" value="SHJ21776.1"/>
    <property type="molecule type" value="Genomic_DNA"/>
</dbReference>
<dbReference type="OrthoDB" id="1068986at2"/>
<dbReference type="InterPro" id="IPR005901">
    <property type="entry name" value="GLPGLI"/>
</dbReference>
<proteinExistence type="predicted"/>
<sequence length="276" mass="32149">MIRFLFLVVALMLSPIRSYSQDFQGEVTYFSRTAVDLDLSDREMPEERKKQIMQRVKEANERSYVLTFDRNASIYKEETTNRPGNTRGRTRLGIRGNSGGDYYKNILAENYTQQKDLMGKAFIVEDTLEKLDWKLVNETKKIGNYTVSKAIATKIVKRPNRRFFRRGSDNEAETEQSLFTEKEIEVEAWYTLEIPINQGPGEYWGLPGLILEINDDTTNLQCIKLVLNPKEKKEIVAPDKGKKMSKDQYEKIYQKKMEEMRQNFRGRNGNGGGRRL</sequence>
<feature type="chain" id="PRO_5012703109" evidence="1">
    <location>
        <begin position="21"/>
        <end position="276"/>
    </location>
</feature>
<dbReference type="Pfam" id="PF09697">
    <property type="entry name" value="Porph_ging"/>
    <property type="match status" value="1"/>
</dbReference>
<organism evidence="2 3">
    <name type="scientific">Arenibacter nanhaiticus</name>
    <dbReference type="NCBI Taxonomy" id="558155"/>
    <lineage>
        <taxon>Bacteria</taxon>
        <taxon>Pseudomonadati</taxon>
        <taxon>Bacteroidota</taxon>
        <taxon>Flavobacteriia</taxon>
        <taxon>Flavobacteriales</taxon>
        <taxon>Flavobacteriaceae</taxon>
        <taxon>Arenibacter</taxon>
    </lineage>
</organism>
<gene>
    <name evidence="2" type="ORF">SAMN04487911_11426</name>
</gene>
<reference evidence="3" key="1">
    <citation type="submission" date="2016-11" db="EMBL/GenBank/DDBJ databases">
        <authorList>
            <person name="Varghese N."/>
            <person name="Submissions S."/>
        </authorList>
    </citation>
    <scope>NUCLEOTIDE SEQUENCE [LARGE SCALE GENOMIC DNA]</scope>
    <source>
        <strain evidence="3">CGMCC 1.8863</strain>
    </source>
</reference>
<protein>
    <submittedName>
        <fullName evidence="2">GLPGLI family protein</fullName>
    </submittedName>
</protein>
<dbReference type="RefSeq" id="WP_072764595.1">
    <property type="nucleotide sequence ID" value="NZ_FQYX01000014.1"/>
</dbReference>
<dbReference type="STRING" id="558155.SAMN04487911_11426"/>
<evidence type="ECO:0000256" key="1">
    <source>
        <dbReference type="SAM" id="SignalP"/>
    </source>
</evidence>
<accession>A0A1M6HHR1</accession>
<evidence type="ECO:0000313" key="2">
    <source>
        <dbReference type="EMBL" id="SHJ21776.1"/>
    </source>
</evidence>
<evidence type="ECO:0000313" key="3">
    <source>
        <dbReference type="Proteomes" id="UP000184231"/>
    </source>
</evidence>
<name>A0A1M6HHR1_9FLAO</name>
<dbReference type="NCBIfam" id="TIGR01200">
    <property type="entry name" value="GLPGLI"/>
    <property type="match status" value="1"/>
</dbReference>